<evidence type="ECO:0000256" key="9">
    <source>
        <dbReference type="SAM" id="Phobius"/>
    </source>
</evidence>
<dbReference type="AlphaFoldDB" id="A0A3P3XQQ2"/>
<feature type="transmembrane region" description="Helical" evidence="9">
    <location>
        <begin position="510"/>
        <end position="528"/>
    </location>
</feature>
<protein>
    <submittedName>
        <fullName evidence="10">Putative glycosyltransferase</fullName>
    </submittedName>
</protein>
<dbReference type="GO" id="GO:0005886">
    <property type="term" value="C:plasma membrane"/>
    <property type="evidence" value="ECO:0007669"/>
    <property type="project" value="TreeGrafter"/>
</dbReference>
<keyword evidence="6 9" id="KW-0472">Membrane</keyword>
<accession>A0A3P3XQQ2</accession>
<feature type="transmembrane region" description="Helical" evidence="9">
    <location>
        <begin position="578"/>
        <end position="602"/>
    </location>
</feature>
<keyword evidence="5 9" id="KW-1133">Transmembrane helix</keyword>
<gene>
    <name evidence="10" type="ORF">SPIRO4BDMA_40981</name>
</gene>
<evidence type="ECO:0000256" key="7">
    <source>
        <dbReference type="PIRSR" id="PIRSR605150-3"/>
    </source>
</evidence>
<dbReference type="PANTHER" id="PTHR43867">
    <property type="entry name" value="CELLULOSE SYNTHASE CATALYTIC SUBUNIT A [UDP-FORMING]"/>
    <property type="match status" value="1"/>
</dbReference>
<comment type="subcellular location">
    <subcellularLocation>
        <location evidence="1">Endomembrane system</location>
        <topology evidence="1">Multi-pass membrane protein</topology>
    </subcellularLocation>
</comment>
<feature type="transmembrane region" description="Helical" evidence="9">
    <location>
        <begin position="12"/>
        <end position="30"/>
    </location>
</feature>
<keyword evidence="3 10" id="KW-0808">Transferase</keyword>
<dbReference type="Gene3D" id="3.90.550.10">
    <property type="entry name" value="Spore Coat Polysaccharide Biosynthesis Protein SpsA, Chain A"/>
    <property type="match status" value="2"/>
</dbReference>
<evidence type="ECO:0000256" key="8">
    <source>
        <dbReference type="SAM" id="MobiDB-lite"/>
    </source>
</evidence>
<keyword evidence="2" id="KW-0328">Glycosyltransferase</keyword>
<dbReference type="CDD" id="cd06421">
    <property type="entry name" value="CESA_CelA_like"/>
    <property type="match status" value="1"/>
</dbReference>
<dbReference type="InterPro" id="IPR005150">
    <property type="entry name" value="Cellulose_synth"/>
</dbReference>
<feature type="binding site" evidence="7">
    <location>
        <position position="171"/>
    </location>
    <ligand>
        <name>Mn(2+)</name>
        <dbReference type="ChEBI" id="CHEBI:29035"/>
    </ligand>
</feature>
<keyword evidence="4 9" id="KW-0812">Transmembrane</keyword>
<evidence type="ECO:0000256" key="6">
    <source>
        <dbReference type="ARBA" id="ARBA00023136"/>
    </source>
</evidence>
<reference evidence="10" key="1">
    <citation type="submission" date="2017-02" db="EMBL/GenBank/DDBJ databases">
        <authorList>
            <person name="Regsiter A."/>
            <person name="William W."/>
        </authorList>
    </citation>
    <scope>NUCLEOTIDE SEQUENCE</scope>
    <source>
        <strain evidence="10">BdmA 4</strain>
    </source>
</reference>
<evidence type="ECO:0000256" key="2">
    <source>
        <dbReference type="ARBA" id="ARBA00022676"/>
    </source>
</evidence>
<dbReference type="EMBL" id="FWDO01000004">
    <property type="protein sequence ID" value="SLM18409.1"/>
    <property type="molecule type" value="Genomic_DNA"/>
</dbReference>
<evidence type="ECO:0000256" key="5">
    <source>
        <dbReference type="ARBA" id="ARBA00022989"/>
    </source>
</evidence>
<evidence type="ECO:0000256" key="4">
    <source>
        <dbReference type="ARBA" id="ARBA00022692"/>
    </source>
</evidence>
<dbReference type="GO" id="GO:0016760">
    <property type="term" value="F:cellulose synthase (UDP-forming) activity"/>
    <property type="evidence" value="ECO:0007669"/>
    <property type="project" value="InterPro"/>
</dbReference>
<feature type="transmembrane region" description="Helical" evidence="9">
    <location>
        <begin position="42"/>
        <end position="64"/>
    </location>
</feature>
<feature type="binding site" evidence="7">
    <location>
        <position position="151"/>
    </location>
    <ligand>
        <name>Mn(2+)</name>
        <dbReference type="ChEBI" id="CHEBI:29035"/>
    </ligand>
</feature>
<evidence type="ECO:0000256" key="3">
    <source>
        <dbReference type="ARBA" id="ARBA00022679"/>
    </source>
</evidence>
<feature type="transmembrane region" description="Helical" evidence="9">
    <location>
        <begin position="471"/>
        <end position="498"/>
    </location>
</feature>
<feature type="region of interest" description="Disordered" evidence="8">
    <location>
        <begin position="650"/>
        <end position="683"/>
    </location>
</feature>
<dbReference type="InterPro" id="IPR050321">
    <property type="entry name" value="Glycosyltr_2/OpgH_subfam"/>
</dbReference>
<dbReference type="InterPro" id="IPR029044">
    <property type="entry name" value="Nucleotide-diphossugar_trans"/>
</dbReference>
<dbReference type="PANTHER" id="PTHR43867:SF2">
    <property type="entry name" value="CELLULOSE SYNTHASE CATALYTIC SUBUNIT A [UDP-FORMING]"/>
    <property type="match status" value="1"/>
</dbReference>
<name>A0A3P3XQQ2_9SPIR</name>
<organism evidence="10">
    <name type="scientific">uncultured spirochete</name>
    <dbReference type="NCBI Taxonomy" id="156406"/>
    <lineage>
        <taxon>Bacteria</taxon>
        <taxon>Pseudomonadati</taxon>
        <taxon>Spirochaetota</taxon>
        <taxon>Spirochaetia</taxon>
        <taxon>Spirochaetales</taxon>
        <taxon>environmental samples</taxon>
    </lineage>
</organism>
<dbReference type="GO" id="GO:0030244">
    <property type="term" value="P:cellulose biosynthetic process"/>
    <property type="evidence" value="ECO:0007669"/>
    <property type="project" value="InterPro"/>
</dbReference>
<dbReference type="Pfam" id="PF03552">
    <property type="entry name" value="Cellulose_synt"/>
    <property type="match status" value="1"/>
</dbReference>
<proteinExistence type="predicted"/>
<dbReference type="SUPFAM" id="SSF53448">
    <property type="entry name" value="Nucleotide-diphospho-sugar transferases"/>
    <property type="match status" value="2"/>
</dbReference>
<dbReference type="GO" id="GO:0012505">
    <property type="term" value="C:endomembrane system"/>
    <property type="evidence" value="ECO:0007669"/>
    <property type="project" value="UniProtKB-SubCell"/>
</dbReference>
<sequence>MKSAHHHDTRLLLSRAIGLAACALGLNYIIWRYTSSLNMQALWFAIPMVIAETYGIVDMLLFVFMSWRKPKRDTLPSPEKADVDIFITTYNEPEELVATTAKAALRIDWPDKKVYILDDGARESMKKTAEEIGCGYISRGEEWTEKPRHAKAGNVNNALLETSGEFILILDADQIPAPAILRKTLGFFADPALAFVQTPQYFYNLPPGDPFGNEASLFYGPIQQGKDGWNAAFFCGSNAVLRREALMQLGIREYVETVEKREREMVDKLTKRVKKTSCDDEETCAAVKRLTEGLKAAREALDDQAPLEHVSDLVIEAVRDAEFLVSKKEVGEIAGAMNELAESGDAEAAAVYRHIIGNLDSIARKTPPSFEALRDSEEYVEALNLARSDEAVPVQALATISITEDMATAMRLHSLGWKSVFYPEVLAYGLAPEDLGTSLKQRLRWAQGTVQVFVRENPLFKKGLSLPQKMMYFATMYSYFSGFFNLVLLLAPIIYFFTGIAPVNSWSTDFFVRFIPFFVMNKIMFRFVASGIPVWRGEQYNLAMFPLNIRAVLSVLSGKKLGFVVTPKQKEGGHDFRLIWPQTTVIVLTIAAATYGIIEFFLGRGIPPVGLAVNLTWSIYNIISLAVVVKALYYQPPDGWSAQLPEFARGDARSGHAPSSDMPALDDAGKPDSAGDPGAEKKS</sequence>
<evidence type="ECO:0000313" key="10">
    <source>
        <dbReference type="EMBL" id="SLM18409.1"/>
    </source>
</evidence>
<evidence type="ECO:0000256" key="1">
    <source>
        <dbReference type="ARBA" id="ARBA00004127"/>
    </source>
</evidence>
<feature type="transmembrane region" description="Helical" evidence="9">
    <location>
        <begin position="609"/>
        <end position="633"/>
    </location>
</feature>